<dbReference type="SUPFAM" id="SSF55031">
    <property type="entry name" value="Bacterial exopeptidase dimerisation domain"/>
    <property type="match status" value="1"/>
</dbReference>
<dbReference type="PANTHER" id="PTHR43808">
    <property type="entry name" value="ACETYLORNITHINE DEACETYLASE"/>
    <property type="match status" value="1"/>
</dbReference>
<dbReference type="Proteomes" id="UP001597483">
    <property type="component" value="Unassembled WGS sequence"/>
</dbReference>
<dbReference type="EMBL" id="JBHUKS010000003">
    <property type="protein sequence ID" value="MFD2466438.1"/>
    <property type="molecule type" value="Genomic_DNA"/>
</dbReference>
<evidence type="ECO:0000256" key="2">
    <source>
        <dbReference type="ARBA" id="ARBA00022723"/>
    </source>
</evidence>
<organism evidence="6 7">
    <name type="scientific">Amycolatopsis silviterrae</name>
    <dbReference type="NCBI Taxonomy" id="1656914"/>
    <lineage>
        <taxon>Bacteria</taxon>
        <taxon>Bacillati</taxon>
        <taxon>Actinomycetota</taxon>
        <taxon>Actinomycetes</taxon>
        <taxon>Pseudonocardiales</taxon>
        <taxon>Pseudonocardiaceae</taxon>
        <taxon>Amycolatopsis</taxon>
    </lineage>
</organism>
<proteinExistence type="predicted"/>
<dbReference type="Pfam" id="PF01546">
    <property type="entry name" value="Peptidase_M20"/>
    <property type="match status" value="1"/>
</dbReference>
<comment type="caution">
    <text evidence="6">The sequence shown here is derived from an EMBL/GenBank/DDBJ whole genome shotgun (WGS) entry which is preliminary data.</text>
</comment>
<dbReference type="InterPro" id="IPR002933">
    <property type="entry name" value="Peptidase_M20"/>
</dbReference>
<keyword evidence="7" id="KW-1185">Reference proteome</keyword>
<evidence type="ECO:0000256" key="1">
    <source>
        <dbReference type="ARBA" id="ARBA00001947"/>
    </source>
</evidence>
<keyword evidence="3" id="KW-0378">Hydrolase</keyword>
<protein>
    <submittedName>
        <fullName evidence="6">M20 family metallopeptidase</fullName>
    </submittedName>
</protein>
<dbReference type="CDD" id="cd03885">
    <property type="entry name" value="M20_CPDG2"/>
    <property type="match status" value="1"/>
</dbReference>
<evidence type="ECO:0000259" key="5">
    <source>
        <dbReference type="Pfam" id="PF07687"/>
    </source>
</evidence>
<dbReference type="PIRSF" id="PIRSF037238">
    <property type="entry name" value="Carboxypeptidase_G2"/>
    <property type="match status" value="1"/>
</dbReference>
<dbReference type="InterPro" id="IPR017150">
    <property type="entry name" value="Pept_M20_glutamate_carboxypep"/>
</dbReference>
<dbReference type="PANTHER" id="PTHR43808:SF9">
    <property type="entry name" value="BLL0789 PROTEIN"/>
    <property type="match status" value="1"/>
</dbReference>
<dbReference type="InterPro" id="IPR011650">
    <property type="entry name" value="Peptidase_M20_dimer"/>
</dbReference>
<dbReference type="InterPro" id="IPR050072">
    <property type="entry name" value="Peptidase_M20A"/>
</dbReference>
<dbReference type="InterPro" id="IPR001261">
    <property type="entry name" value="ArgE/DapE_CS"/>
</dbReference>
<evidence type="ECO:0000256" key="3">
    <source>
        <dbReference type="ARBA" id="ARBA00022801"/>
    </source>
</evidence>
<dbReference type="InterPro" id="IPR036264">
    <property type="entry name" value="Bact_exopeptidase_dim_dom"/>
</dbReference>
<dbReference type="Gene3D" id="3.30.70.360">
    <property type="match status" value="1"/>
</dbReference>
<feature type="domain" description="Peptidase M20 dimerisation" evidence="5">
    <location>
        <begin position="169"/>
        <end position="261"/>
    </location>
</feature>
<dbReference type="PROSITE" id="PS00758">
    <property type="entry name" value="ARGE_DAPE_CPG2_1"/>
    <property type="match status" value="1"/>
</dbReference>
<dbReference type="SUPFAM" id="SSF53187">
    <property type="entry name" value="Zn-dependent exopeptidases"/>
    <property type="match status" value="1"/>
</dbReference>
<accession>A0ABW5GZP5</accession>
<dbReference type="Pfam" id="PF07687">
    <property type="entry name" value="M20_dimer"/>
    <property type="match status" value="1"/>
</dbReference>
<evidence type="ECO:0000313" key="7">
    <source>
        <dbReference type="Proteomes" id="UP001597483"/>
    </source>
</evidence>
<sequence length="385" mass="39925">MTEFNVDALLADIETLVCCESPSADLDAVAHSADVLTEVGKRLLGVEPERIVLDGRTHLCWRFGDGPARVLLLGHHDTVWPMGSLETHPFSVRDGVLRGPGCFDMKTGVVMALHVAAALPDRSGVSILVTGDEELGSPSSRGLIEEEARGCAAAFVLEASADGGAIKTRRKGVSHYRIEVTGRASHAGLEPEKGINAGIEISHQVLAVAALADPARGTSVVPTVLSAGTTVNTVPAAADVEVDVRVWNEEEQLRVDREVRALQPVLADAQITITGGINRPPLDSVSSAALFGLAQELAAELGLPELTEAAVGGASDGNYTAGLGVPTLDGLGAVGGGAHADHEHVLVEELPRRTALLAALVENVLTKGSPSVPTNPAGDSGRARR</sequence>
<keyword evidence="4" id="KW-0862">Zinc</keyword>
<dbReference type="Gene3D" id="3.40.630.10">
    <property type="entry name" value="Zn peptidases"/>
    <property type="match status" value="1"/>
</dbReference>
<gene>
    <name evidence="6" type="ORF">ACFSVL_03490</name>
</gene>
<evidence type="ECO:0000256" key="4">
    <source>
        <dbReference type="ARBA" id="ARBA00022833"/>
    </source>
</evidence>
<name>A0ABW5GZP5_9PSEU</name>
<reference evidence="7" key="1">
    <citation type="journal article" date="2019" name="Int. J. Syst. Evol. Microbiol.">
        <title>The Global Catalogue of Microorganisms (GCM) 10K type strain sequencing project: providing services to taxonomists for standard genome sequencing and annotation.</title>
        <authorList>
            <consortium name="The Broad Institute Genomics Platform"/>
            <consortium name="The Broad Institute Genome Sequencing Center for Infectious Disease"/>
            <person name="Wu L."/>
            <person name="Ma J."/>
        </authorList>
    </citation>
    <scope>NUCLEOTIDE SEQUENCE [LARGE SCALE GENOMIC DNA]</scope>
    <source>
        <strain evidence="7">CGMCC 4.7641</strain>
    </source>
</reference>
<evidence type="ECO:0000313" key="6">
    <source>
        <dbReference type="EMBL" id="MFD2466438.1"/>
    </source>
</evidence>
<keyword evidence="2" id="KW-0479">Metal-binding</keyword>
<comment type="cofactor">
    <cofactor evidence="1">
        <name>Zn(2+)</name>
        <dbReference type="ChEBI" id="CHEBI:29105"/>
    </cofactor>
</comment>
<dbReference type="RefSeq" id="WP_378300334.1">
    <property type="nucleotide sequence ID" value="NZ_JBHUKS010000003.1"/>
</dbReference>